<protein>
    <submittedName>
        <fullName evidence="2">Transcriptional regulator</fullName>
    </submittedName>
</protein>
<dbReference type="InterPro" id="IPR010982">
    <property type="entry name" value="Lambda_DNA-bd_dom_sf"/>
</dbReference>
<evidence type="ECO:0000313" key="2">
    <source>
        <dbReference type="EMBL" id="OUC98575.1"/>
    </source>
</evidence>
<dbReference type="CDD" id="cd00093">
    <property type="entry name" value="HTH_XRE"/>
    <property type="match status" value="1"/>
</dbReference>
<dbReference type="Gene3D" id="3.30.450.180">
    <property type="match status" value="1"/>
</dbReference>
<dbReference type="SUPFAM" id="SSF47413">
    <property type="entry name" value="lambda repressor-like DNA-binding domains"/>
    <property type="match status" value="1"/>
</dbReference>
<dbReference type="EMBL" id="NGFP01000019">
    <property type="protein sequence ID" value="OUC98575.1"/>
    <property type="molecule type" value="Genomic_DNA"/>
</dbReference>
<proteinExistence type="predicted"/>
<reference evidence="2 3" key="1">
    <citation type="submission" date="2017-05" db="EMBL/GenBank/DDBJ databases">
        <title>Biotechnological potential of actinobacteria isolated from South African environments.</title>
        <authorList>
            <person name="Le Roes-Hill M."/>
            <person name="Prins A."/>
            <person name="Durrell K.A."/>
        </authorList>
    </citation>
    <scope>NUCLEOTIDE SEQUENCE [LARGE SCALE GENOMIC DNA]</scope>
    <source>
        <strain evidence="2">M26</strain>
    </source>
</reference>
<sequence length="290" mass="32338">MNGKAELAAFLRSRRARLKPEDAGLTSYGERRRVPGLRREELAQLAGVSMDYYVRFEQGRGDNVSDEVIDAVAGALRLSEAERAHLHNLARAVKQRPMAASQRQDLRPGQRRLLDSMTGTPAYLVGRRTDVLAWNPVYAELIGSLATVPARHRNTAWLVFLDEEVRSRYVNWETKARNVVAYLRMDLGRHPADPAFGALIEELSDRSEDFRRLWDGQEVADRTHGGYHMRHPAVGEFTLAYESFQASGDPDVSLIAYTAEPGSPSEASLRLIAEQADLTAAPEPTEPVST</sequence>
<comment type="caution">
    <text evidence="2">The sequence shown here is derived from an EMBL/GenBank/DDBJ whole genome shotgun (WGS) entry which is preliminary data.</text>
</comment>
<dbReference type="SMART" id="SM00530">
    <property type="entry name" value="HTH_XRE"/>
    <property type="match status" value="1"/>
</dbReference>
<dbReference type="RefSeq" id="WP_086569288.1">
    <property type="nucleotide sequence ID" value="NZ_NGFP01000019.1"/>
</dbReference>
<dbReference type="PROSITE" id="PS50943">
    <property type="entry name" value="HTH_CROC1"/>
    <property type="match status" value="1"/>
</dbReference>
<dbReference type="GO" id="GO:0003677">
    <property type="term" value="F:DNA binding"/>
    <property type="evidence" value="ECO:0007669"/>
    <property type="project" value="InterPro"/>
</dbReference>
<dbReference type="Pfam" id="PF13560">
    <property type="entry name" value="HTH_31"/>
    <property type="match status" value="1"/>
</dbReference>
<dbReference type="PANTHER" id="PTHR35010">
    <property type="entry name" value="BLL4672 PROTEIN-RELATED"/>
    <property type="match status" value="1"/>
</dbReference>
<dbReference type="Proteomes" id="UP000194761">
    <property type="component" value="Unassembled WGS sequence"/>
</dbReference>
<evidence type="ECO:0000313" key="3">
    <source>
        <dbReference type="Proteomes" id="UP000194761"/>
    </source>
</evidence>
<dbReference type="Pfam" id="PF17765">
    <property type="entry name" value="MLTR_LBD"/>
    <property type="match status" value="1"/>
</dbReference>
<dbReference type="InterPro" id="IPR041413">
    <property type="entry name" value="MLTR_LBD"/>
</dbReference>
<dbReference type="PANTHER" id="PTHR35010:SF2">
    <property type="entry name" value="BLL4672 PROTEIN"/>
    <property type="match status" value="1"/>
</dbReference>
<dbReference type="InterPro" id="IPR001387">
    <property type="entry name" value="Cro/C1-type_HTH"/>
</dbReference>
<name>A0A2C9ZMN0_9ACTN</name>
<keyword evidence="3" id="KW-1185">Reference proteome</keyword>
<accession>A0A2C9ZMN0</accession>
<feature type="domain" description="HTH cro/C1-type" evidence="1">
    <location>
        <begin position="36"/>
        <end position="83"/>
    </location>
</feature>
<evidence type="ECO:0000259" key="1">
    <source>
        <dbReference type="PROSITE" id="PS50943"/>
    </source>
</evidence>
<organism evidence="2 3">
    <name type="scientific">Streptosporangium minutum</name>
    <dbReference type="NCBI Taxonomy" id="569862"/>
    <lineage>
        <taxon>Bacteria</taxon>
        <taxon>Bacillati</taxon>
        <taxon>Actinomycetota</taxon>
        <taxon>Actinomycetes</taxon>
        <taxon>Streptosporangiales</taxon>
        <taxon>Streptosporangiaceae</taxon>
        <taxon>Streptosporangium</taxon>
    </lineage>
</organism>
<dbReference type="Gene3D" id="1.10.260.40">
    <property type="entry name" value="lambda repressor-like DNA-binding domains"/>
    <property type="match status" value="1"/>
</dbReference>
<gene>
    <name evidence="2" type="ORF">CA984_06575</name>
</gene>
<dbReference type="AlphaFoldDB" id="A0A2C9ZMN0"/>